<dbReference type="AlphaFoldDB" id="A0A180FXP7"/>
<name>A0A180FXP7_PUCT1</name>
<feature type="transmembrane region" description="Helical" evidence="1">
    <location>
        <begin position="34"/>
        <end position="54"/>
    </location>
</feature>
<protein>
    <submittedName>
        <fullName evidence="2 3">Uncharacterized protein</fullName>
    </submittedName>
</protein>
<evidence type="ECO:0000313" key="4">
    <source>
        <dbReference type="Proteomes" id="UP000005240"/>
    </source>
</evidence>
<reference evidence="2" key="1">
    <citation type="submission" date="2009-11" db="EMBL/GenBank/DDBJ databases">
        <authorList>
            <consortium name="The Broad Institute Genome Sequencing Platform"/>
            <person name="Ward D."/>
            <person name="Feldgarden M."/>
            <person name="Earl A."/>
            <person name="Young S.K."/>
            <person name="Zeng Q."/>
            <person name="Koehrsen M."/>
            <person name="Alvarado L."/>
            <person name="Berlin A."/>
            <person name="Bochicchio J."/>
            <person name="Borenstein D."/>
            <person name="Chapman S.B."/>
            <person name="Chen Z."/>
            <person name="Engels R."/>
            <person name="Freedman E."/>
            <person name="Gellesch M."/>
            <person name="Goldberg J."/>
            <person name="Griggs A."/>
            <person name="Gujja S."/>
            <person name="Heilman E."/>
            <person name="Heiman D."/>
            <person name="Hepburn T."/>
            <person name="Howarth C."/>
            <person name="Jen D."/>
            <person name="Larson L."/>
            <person name="Lewis B."/>
            <person name="Mehta T."/>
            <person name="Park D."/>
            <person name="Pearson M."/>
            <person name="Roberts A."/>
            <person name="Saif S."/>
            <person name="Shea T."/>
            <person name="Shenoy N."/>
            <person name="Sisk P."/>
            <person name="Stolte C."/>
            <person name="Sykes S."/>
            <person name="Thomson T."/>
            <person name="Walk T."/>
            <person name="White J."/>
            <person name="Yandava C."/>
            <person name="Izard J."/>
            <person name="Baranova O.V."/>
            <person name="Blanton J.M."/>
            <person name="Tanner A.C."/>
            <person name="Dewhirst F.E."/>
            <person name="Haas B."/>
            <person name="Nusbaum C."/>
            <person name="Birren B."/>
        </authorList>
    </citation>
    <scope>NUCLEOTIDE SEQUENCE [LARGE SCALE GENOMIC DNA]</scope>
    <source>
        <strain evidence="2">1-1 BBBD Race 1</strain>
    </source>
</reference>
<dbReference type="EMBL" id="ADAS02006067">
    <property type="protein sequence ID" value="OAV85197.1"/>
    <property type="molecule type" value="Genomic_DNA"/>
</dbReference>
<dbReference type="EnsemblFungi" id="PTTG_12082-t43_1">
    <property type="protein sequence ID" value="PTTG_12082-t43_1-p1"/>
    <property type="gene ID" value="PTTG_12082"/>
</dbReference>
<evidence type="ECO:0000313" key="3">
    <source>
        <dbReference type="EnsemblFungi" id="PTTG_12082-t43_1-p1"/>
    </source>
</evidence>
<gene>
    <name evidence="2" type="ORF">PTTG_12082</name>
</gene>
<keyword evidence="1" id="KW-1133">Transmembrane helix</keyword>
<evidence type="ECO:0000256" key="1">
    <source>
        <dbReference type="SAM" id="Phobius"/>
    </source>
</evidence>
<reference evidence="2" key="2">
    <citation type="submission" date="2016-05" db="EMBL/GenBank/DDBJ databases">
        <title>Comparative analysis highlights variable genome content of wheat rusts and divergence of the mating loci.</title>
        <authorList>
            <person name="Cuomo C.A."/>
            <person name="Bakkeren G."/>
            <person name="Szabo L."/>
            <person name="Khalil H."/>
            <person name="Joly D."/>
            <person name="Goldberg J."/>
            <person name="Young S."/>
            <person name="Zeng Q."/>
            <person name="Fellers J."/>
        </authorList>
    </citation>
    <scope>NUCLEOTIDE SEQUENCE [LARGE SCALE GENOMIC DNA]</scope>
    <source>
        <strain evidence="2">1-1 BBBD Race 1</strain>
    </source>
</reference>
<evidence type="ECO:0000313" key="2">
    <source>
        <dbReference type="EMBL" id="OAV85197.1"/>
    </source>
</evidence>
<sequence length="74" mass="8336">MQQLAARRWTTLKQMSRITGLSFFSSGLKQTVRWSAAVLAVVLPLLCLVGTRLLKSTTAAYWKAHFEFSGEDIF</sequence>
<keyword evidence="4" id="KW-1185">Reference proteome</keyword>
<dbReference type="Proteomes" id="UP000005240">
    <property type="component" value="Unassembled WGS sequence"/>
</dbReference>
<reference evidence="3 4" key="3">
    <citation type="journal article" date="2017" name="G3 (Bethesda)">
        <title>Comparative analysis highlights variable genome content of wheat rusts and divergence of the mating loci.</title>
        <authorList>
            <person name="Cuomo C.A."/>
            <person name="Bakkeren G."/>
            <person name="Khalil H.B."/>
            <person name="Panwar V."/>
            <person name="Joly D."/>
            <person name="Linning R."/>
            <person name="Sakthikumar S."/>
            <person name="Song X."/>
            <person name="Adiconis X."/>
            <person name="Fan L."/>
            <person name="Goldberg J.M."/>
            <person name="Levin J.Z."/>
            <person name="Young S."/>
            <person name="Zeng Q."/>
            <person name="Anikster Y."/>
            <person name="Bruce M."/>
            <person name="Wang M."/>
            <person name="Yin C."/>
            <person name="McCallum B."/>
            <person name="Szabo L.J."/>
            <person name="Hulbert S."/>
            <person name="Chen X."/>
            <person name="Fellers J.P."/>
        </authorList>
    </citation>
    <scope>NUCLEOTIDE SEQUENCE</scope>
    <source>
        <strain evidence="3">isolate 1-1 / race 1 (BBBD)</strain>
        <strain evidence="4">Isolate 1-1 / race 1 (BBBD)</strain>
    </source>
</reference>
<keyword evidence="1" id="KW-0812">Transmembrane</keyword>
<keyword evidence="1" id="KW-0472">Membrane</keyword>
<organism evidence="2">
    <name type="scientific">Puccinia triticina (isolate 1-1 / race 1 (BBBD))</name>
    <name type="common">Brown leaf rust fungus</name>
    <dbReference type="NCBI Taxonomy" id="630390"/>
    <lineage>
        <taxon>Eukaryota</taxon>
        <taxon>Fungi</taxon>
        <taxon>Dikarya</taxon>
        <taxon>Basidiomycota</taxon>
        <taxon>Pucciniomycotina</taxon>
        <taxon>Pucciniomycetes</taxon>
        <taxon>Pucciniales</taxon>
        <taxon>Pucciniaceae</taxon>
        <taxon>Puccinia</taxon>
    </lineage>
</organism>
<reference evidence="3" key="4">
    <citation type="submission" date="2025-05" db="UniProtKB">
        <authorList>
            <consortium name="EnsemblFungi"/>
        </authorList>
    </citation>
    <scope>IDENTIFICATION</scope>
    <source>
        <strain evidence="3">isolate 1-1 / race 1 (BBBD)</strain>
    </source>
</reference>
<proteinExistence type="predicted"/>
<dbReference type="VEuPathDB" id="FungiDB:PTTG_12082"/>
<accession>A0A180FXP7</accession>